<dbReference type="Proteomes" id="UP000032414">
    <property type="component" value="Chromosome I"/>
</dbReference>
<dbReference type="AlphaFoldDB" id="A0A098GBF9"/>
<keyword evidence="11" id="KW-1185">Reference proteome</keyword>
<dbReference type="RefSeq" id="WP_045098355.1">
    <property type="nucleotide sequence ID" value="NZ_CP020614.1"/>
</dbReference>
<evidence type="ECO:0000256" key="3">
    <source>
        <dbReference type="ARBA" id="ARBA00022605"/>
    </source>
</evidence>
<dbReference type="KEGG" id="tmc:LMI_0486"/>
<feature type="binding site" evidence="6">
    <location>
        <begin position="221"/>
        <end position="222"/>
    </location>
    <ligand>
        <name>substrate</name>
    </ligand>
</feature>
<dbReference type="EC" id="5.1.1.7" evidence="6 7"/>
<dbReference type="UniPathway" id="UPA00034">
    <property type="reaction ID" value="UER00025"/>
</dbReference>
<evidence type="ECO:0000256" key="4">
    <source>
        <dbReference type="ARBA" id="ARBA00023154"/>
    </source>
</evidence>
<comment type="subunit">
    <text evidence="6">Homodimer.</text>
</comment>
<feature type="binding site" evidence="6">
    <location>
        <position position="66"/>
    </location>
    <ligand>
        <name>substrate</name>
    </ligand>
</feature>
<accession>A0A098GBF9</accession>
<comment type="similarity">
    <text evidence="1 6">Belongs to the diaminopimelate epimerase family.</text>
</comment>
<feature type="binding site" evidence="6">
    <location>
        <position position="13"/>
    </location>
    <ligand>
        <name>substrate</name>
    </ligand>
</feature>
<dbReference type="PANTHER" id="PTHR31689:SF0">
    <property type="entry name" value="DIAMINOPIMELATE EPIMERASE"/>
    <property type="match status" value="1"/>
</dbReference>
<name>A0A098GBF9_LEGMI</name>
<dbReference type="HOGENOM" id="CLU_053306_1_1_6"/>
<dbReference type="GO" id="GO:0008837">
    <property type="term" value="F:diaminopimelate epimerase activity"/>
    <property type="evidence" value="ECO:0007669"/>
    <property type="project" value="UniProtKB-UniRule"/>
</dbReference>
<feature type="site" description="Important for dimerization" evidence="6">
    <location>
        <position position="271"/>
    </location>
</feature>
<comment type="pathway">
    <text evidence="6">Amino-acid biosynthesis; L-lysine biosynthesis via DAP pathway; DL-2,6-diaminopimelate from LL-2,6-diaminopimelate: step 1/1.</text>
</comment>
<feature type="active site" description="Proton acceptor" evidence="6">
    <location>
        <position position="220"/>
    </location>
</feature>
<dbReference type="EMBL" id="LN614830">
    <property type="protein sequence ID" value="CEG59833.1"/>
    <property type="molecule type" value="Genomic_DNA"/>
</dbReference>
<evidence type="ECO:0000313" key="10">
    <source>
        <dbReference type="Proteomes" id="UP000032414"/>
    </source>
</evidence>
<feature type="site" description="Could be important to modulate the pK values of the two catalytic cysteine residues" evidence="6">
    <location>
        <position position="211"/>
    </location>
</feature>
<comment type="subcellular location">
    <subcellularLocation>
        <location evidence="6">Cytoplasm</location>
    </subcellularLocation>
</comment>
<dbReference type="HAMAP" id="MF_00197">
    <property type="entry name" value="DAP_epimerase"/>
    <property type="match status" value="1"/>
</dbReference>
<comment type="catalytic activity">
    <reaction evidence="6">
        <text>(2S,6S)-2,6-diaminopimelate = meso-2,6-diaminopimelate</text>
        <dbReference type="Rhea" id="RHEA:15393"/>
        <dbReference type="ChEBI" id="CHEBI:57609"/>
        <dbReference type="ChEBI" id="CHEBI:57791"/>
        <dbReference type="EC" id="5.1.1.7"/>
    </reaction>
</comment>
<feature type="binding site" evidence="6">
    <location>
        <begin position="211"/>
        <end position="212"/>
    </location>
    <ligand>
        <name>substrate</name>
    </ligand>
</feature>
<evidence type="ECO:0000313" key="8">
    <source>
        <dbReference type="EMBL" id="CEG59833.1"/>
    </source>
</evidence>
<keyword evidence="4 6" id="KW-0457">Lysine biosynthesis</keyword>
<dbReference type="STRING" id="451.B6N58_12865"/>
<feature type="binding site" evidence="6">
    <location>
        <position position="160"/>
    </location>
    <ligand>
        <name>substrate</name>
    </ligand>
</feature>
<evidence type="ECO:0000256" key="2">
    <source>
        <dbReference type="ARBA" id="ARBA00022490"/>
    </source>
</evidence>
<feature type="site" description="Could be important to modulate the pK values of the two catalytic cysteine residues" evidence="6">
    <location>
        <position position="162"/>
    </location>
</feature>
<dbReference type="OrthoDB" id="9805408at2"/>
<comment type="function">
    <text evidence="6">Catalyzes the stereoinversion of LL-2,6-diaminopimelate (L,L-DAP) to meso-diaminopimelate (meso-DAP), a precursor of L-lysine and an essential component of the bacterial peptidoglycan.</text>
</comment>
<reference evidence="8" key="2">
    <citation type="submission" date="2014-09" db="EMBL/GenBank/DDBJ databases">
        <authorList>
            <person name="GOMEZ-VALERO Laura"/>
        </authorList>
    </citation>
    <scope>NUCLEOTIDE SEQUENCE</scope>
    <source>
        <strain evidence="8">ATCC33218</strain>
    </source>
</reference>
<proteinExistence type="inferred from homology"/>
<dbReference type="EMBL" id="FMVN01000009">
    <property type="protein sequence ID" value="SCY51679.1"/>
    <property type="molecule type" value="Genomic_DNA"/>
</dbReference>
<gene>
    <name evidence="6 8" type="primary">dapF</name>
    <name evidence="8" type="ORF">LMI_0486</name>
    <name evidence="9" type="ORF">SAMN02982997_01924</name>
</gene>
<feature type="binding site" evidence="6">
    <location>
        <begin position="76"/>
        <end position="77"/>
    </location>
    <ligand>
        <name>substrate</name>
    </ligand>
</feature>
<keyword evidence="5 6" id="KW-0413">Isomerase</keyword>
<feature type="binding site" evidence="6">
    <location>
        <position position="46"/>
    </location>
    <ligand>
        <name>substrate</name>
    </ligand>
</feature>
<dbReference type="InterPro" id="IPR001653">
    <property type="entry name" value="DAP_epimerase_DapF"/>
</dbReference>
<evidence type="ECO:0000313" key="9">
    <source>
        <dbReference type="EMBL" id="SCY51679.1"/>
    </source>
</evidence>
<reference evidence="10" key="1">
    <citation type="submission" date="2014-09" db="EMBL/GenBank/DDBJ databases">
        <authorList>
            <person name="Gomez-Valero L."/>
        </authorList>
    </citation>
    <scope>NUCLEOTIDE SEQUENCE [LARGE SCALE GENOMIC DNA]</scope>
    <source>
        <strain evidence="10">ATCC33218</strain>
    </source>
</reference>
<dbReference type="PATRIC" id="fig|451.8.peg.65"/>
<organism evidence="8 10">
    <name type="scientific">Legionella micdadei</name>
    <name type="common">Tatlockia micdadei</name>
    <dbReference type="NCBI Taxonomy" id="451"/>
    <lineage>
        <taxon>Bacteria</taxon>
        <taxon>Pseudomonadati</taxon>
        <taxon>Pseudomonadota</taxon>
        <taxon>Gammaproteobacteria</taxon>
        <taxon>Legionellales</taxon>
        <taxon>Legionellaceae</taxon>
        <taxon>Legionella</taxon>
    </lineage>
</organism>
<keyword evidence="3 6" id="KW-0028">Amino-acid biosynthesis</keyword>
<feature type="binding site" evidence="6">
    <location>
        <position position="193"/>
    </location>
    <ligand>
        <name>substrate</name>
    </ligand>
</feature>
<dbReference type="GO" id="GO:0005829">
    <property type="term" value="C:cytosol"/>
    <property type="evidence" value="ECO:0007669"/>
    <property type="project" value="TreeGrafter"/>
</dbReference>
<feature type="active site" description="Proton donor" evidence="6">
    <location>
        <position position="75"/>
    </location>
</feature>
<dbReference type="NCBIfam" id="TIGR00652">
    <property type="entry name" value="DapF"/>
    <property type="match status" value="1"/>
</dbReference>
<protein>
    <recommendedName>
        <fullName evidence="6 7">Diaminopimelate epimerase</fullName>
        <shortName evidence="6">DAP epimerase</shortName>
        <ecNumber evidence="6 7">5.1.1.7</ecNumber>
    </recommendedName>
    <alternativeName>
        <fullName evidence="6">PLP-independent amino acid racemase</fullName>
    </alternativeName>
</protein>
<evidence type="ECO:0000256" key="1">
    <source>
        <dbReference type="ARBA" id="ARBA00010219"/>
    </source>
</evidence>
<dbReference type="SUPFAM" id="SSF54506">
    <property type="entry name" value="Diaminopimelate epimerase-like"/>
    <property type="match status" value="2"/>
</dbReference>
<reference evidence="9 11" key="3">
    <citation type="submission" date="2016-10" db="EMBL/GenBank/DDBJ databases">
        <authorList>
            <person name="Varghese N."/>
            <person name="Submissions S."/>
        </authorList>
    </citation>
    <scope>NUCLEOTIDE SEQUENCE [LARGE SCALE GENOMIC DNA]</scope>
    <source>
        <strain evidence="9 11">ATCC 33218</strain>
    </source>
</reference>
<dbReference type="Pfam" id="PF01678">
    <property type="entry name" value="DAP_epimerase"/>
    <property type="match status" value="2"/>
</dbReference>
<dbReference type="FunFam" id="3.10.310.10:FF:000001">
    <property type="entry name" value="Diaminopimelate epimerase"/>
    <property type="match status" value="1"/>
</dbReference>
<evidence type="ECO:0000256" key="5">
    <source>
        <dbReference type="ARBA" id="ARBA00023235"/>
    </source>
</evidence>
<dbReference type="Gene3D" id="3.10.310.10">
    <property type="entry name" value="Diaminopimelate Epimerase, Chain A, domain 1"/>
    <property type="match status" value="2"/>
</dbReference>
<evidence type="ECO:0000256" key="6">
    <source>
        <dbReference type="HAMAP-Rule" id="MF_00197"/>
    </source>
</evidence>
<keyword evidence="2 6" id="KW-0963">Cytoplasm</keyword>
<sequence length="279" mass="30394">MTIRFTKMHGIGNDFMVIDAIHQQINFTPSEISALARRDTGVGFDQCLLVEASNDPEIDFFYRIFNADGQEVGQCGNGARCLARFVHHYGLTTKKTISVATCTTRMQLTLNENGAITVDFGQPKLKPEDIPLLANHQAVLYSLPFDDGSSCQIHAINVGNPHAVSIVEDITKAPVATLGKEISEHPLFPEQTNAGFMQIVDKNHIRLRVYERGCGETKACGSGALAAAAVGRLYHHLAEQIHIELPGGELIVDWPDTKSSISLTGSAAFVYEGVLMPCE</sequence>
<dbReference type="Proteomes" id="UP000182998">
    <property type="component" value="Unassembled WGS sequence"/>
</dbReference>
<evidence type="ECO:0000313" key="11">
    <source>
        <dbReference type="Proteomes" id="UP000182998"/>
    </source>
</evidence>
<evidence type="ECO:0000256" key="7">
    <source>
        <dbReference type="NCBIfam" id="TIGR00652"/>
    </source>
</evidence>
<dbReference type="GO" id="GO:0009089">
    <property type="term" value="P:lysine biosynthetic process via diaminopimelate"/>
    <property type="evidence" value="ECO:0007669"/>
    <property type="project" value="UniProtKB-UniRule"/>
</dbReference>
<dbReference type="PANTHER" id="PTHR31689">
    <property type="entry name" value="DIAMINOPIMELATE EPIMERASE, CHLOROPLASTIC"/>
    <property type="match status" value="1"/>
</dbReference>